<accession>A0A388MG47</accession>
<reference evidence="5 6" key="1">
    <citation type="journal article" date="2018" name="Cell">
        <title>The Chara Genome: Secondary Complexity and Implications for Plant Terrestrialization.</title>
        <authorList>
            <person name="Nishiyama T."/>
            <person name="Sakayama H."/>
            <person name="Vries J.D."/>
            <person name="Buschmann H."/>
            <person name="Saint-Marcoux D."/>
            <person name="Ullrich K.K."/>
            <person name="Haas F.B."/>
            <person name="Vanderstraeten L."/>
            <person name="Becker D."/>
            <person name="Lang D."/>
            <person name="Vosolsobe S."/>
            <person name="Rombauts S."/>
            <person name="Wilhelmsson P.K.I."/>
            <person name="Janitza P."/>
            <person name="Kern R."/>
            <person name="Heyl A."/>
            <person name="Rumpler F."/>
            <person name="Villalobos L.I.A.C."/>
            <person name="Clay J.M."/>
            <person name="Skokan R."/>
            <person name="Toyoda A."/>
            <person name="Suzuki Y."/>
            <person name="Kagoshima H."/>
            <person name="Schijlen E."/>
            <person name="Tajeshwar N."/>
            <person name="Catarino B."/>
            <person name="Hetherington A.J."/>
            <person name="Saltykova A."/>
            <person name="Bonnot C."/>
            <person name="Breuninger H."/>
            <person name="Symeonidi A."/>
            <person name="Radhakrishnan G.V."/>
            <person name="Van Nieuwerburgh F."/>
            <person name="Deforce D."/>
            <person name="Chang C."/>
            <person name="Karol K.G."/>
            <person name="Hedrich R."/>
            <person name="Ulvskov P."/>
            <person name="Glockner G."/>
            <person name="Delwiche C.F."/>
            <person name="Petrasek J."/>
            <person name="Van de Peer Y."/>
            <person name="Friml J."/>
            <person name="Beilby M."/>
            <person name="Dolan L."/>
            <person name="Kohara Y."/>
            <person name="Sugano S."/>
            <person name="Fujiyama A."/>
            <person name="Delaux P.-M."/>
            <person name="Quint M."/>
            <person name="TheiBen G."/>
            <person name="Hagemann M."/>
            <person name="Harholt J."/>
            <person name="Dunand C."/>
            <person name="Zachgo S."/>
            <person name="Langdale J."/>
            <person name="Maumus F."/>
            <person name="Straeten D.V.D."/>
            <person name="Gould S.B."/>
            <person name="Rensing S.A."/>
        </authorList>
    </citation>
    <scope>NUCLEOTIDE SEQUENCE [LARGE SCALE GENOMIC DNA]</scope>
    <source>
        <strain evidence="5 6">S276</strain>
    </source>
</reference>
<protein>
    <submittedName>
        <fullName evidence="5">Uncharacterized protein</fullName>
    </submittedName>
</protein>
<comment type="subcellular location">
    <subcellularLocation>
        <location evidence="3">Peroxisome membrane</location>
    </subcellularLocation>
</comment>
<dbReference type="GO" id="GO:0016559">
    <property type="term" value="P:peroxisome fission"/>
    <property type="evidence" value="ECO:0007669"/>
    <property type="project" value="InterPro"/>
</dbReference>
<comment type="caution">
    <text evidence="5">The sequence shown here is derived from an EMBL/GenBank/DDBJ whole genome shotgun (WGS) entry which is preliminary data.</text>
</comment>
<gene>
    <name evidence="5" type="ORF">CBR_g70808</name>
</gene>
<evidence type="ECO:0000256" key="2">
    <source>
        <dbReference type="ARBA" id="ARBA00023140"/>
    </source>
</evidence>
<dbReference type="OrthoDB" id="1700882at2759"/>
<dbReference type="InterPro" id="IPR008733">
    <property type="entry name" value="PEX11"/>
</dbReference>
<dbReference type="EMBL" id="BFEA01001855">
    <property type="protein sequence ID" value="GBG93459.1"/>
    <property type="molecule type" value="Genomic_DNA"/>
</dbReference>
<keyword evidence="2" id="KW-0576">Peroxisome</keyword>
<feature type="region of interest" description="Disordered" evidence="4">
    <location>
        <begin position="69"/>
        <end position="91"/>
    </location>
</feature>
<feature type="compositionally biased region" description="Low complexity" evidence="4">
    <location>
        <begin position="80"/>
        <end position="91"/>
    </location>
</feature>
<dbReference type="STRING" id="69332.A0A388MG47"/>
<dbReference type="AlphaFoldDB" id="A0A388MG47"/>
<name>A0A388MG47_CHABU</name>
<evidence type="ECO:0000313" key="5">
    <source>
        <dbReference type="EMBL" id="GBG93459.1"/>
    </source>
</evidence>
<evidence type="ECO:0000256" key="1">
    <source>
        <dbReference type="ARBA" id="ARBA00023136"/>
    </source>
</evidence>
<evidence type="ECO:0000313" key="6">
    <source>
        <dbReference type="Proteomes" id="UP000265515"/>
    </source>
</evidence>
<dbReference type="Proteomes" id="UP000265515">
    <property type="component" value="Unassembled WGS sequence"/>
</dbReference>
<dbReference type="Pfam" id="PF05648">
    <property type="entry name" value="PEX11"/>
    <property type="match status" value="1"/>
</dbReference>
<sequence>KEELVANAKKARERSLNLVKSGLDVFVAMGLLQLAPNTVDARVTGLLGFVTSVISCYQASEISRLASASSRIDKERRRSSNSGSLNSKQVL</sequence>
<keyword evidence="6" id="KW-1185">Reference proteome</keyword>
<evidence type="ECO:0000256" key="4">
    <source>
        <dbReference type="SAM" id="MobiDB-lite"/>
    </source>
</evidence>
<organism evidence="5 6">
    <name type="scientific">Chara braunii</name>
    <name type="common">Braun's stonewort</name>
    <dbReference type="NCBI Taxonomy" id="69332"/>
    <lineage>
        <taxon>Eukaryota</taxon>
        <taxon>Viridiplantae</taxon>
        <taxon>Streptophyta</taxon>
        <taxon>Charophyceae</taxon>
        <taxon>Charales</taxon>
        <taxon>Characeae</taxon>
        <taxon>Chara</taxon>
    </lineage>
</organism>
<evidence type="ECO:0000256" key="3">
    <source>
        <dbReference type="ARBA" id="ARBA00046271"/>
    </source>
</evidence>
<proteinExistence type="predicted"/>
<keyword evidence="1" id="KW-0472">Membrane</keyword>
<dbReference type="Gramene" id="GBG93459">
    <property type="protein sequence ID" value="GBG93459"/>
    <property type="gene ID" value="CBR_g70808"/>
</dbReference>
<feature type="non-terminal residue" evidence="5">
    <location>
        <position position="1"/>
    </location>
</feature>
<dbReference type="GO" id="GO:0005778">
    <property type="term" value="C:peroxisomal membrane"/>
    <property type="evidence" value="ECO:0007669"/>
    <property type="project" value="UniProtKB-SubCell"/>
</dbReference>